<dbReference type="PANTHER" id="PTHR10996:SF178">
    <property type="entry name" value="2-HYDROXYACID DEHYDROGENASE YGL185C-RELATED"/>
    <property type="match status" value="1"/>
</dbReference>
<dbReference type="GO" id="GO:0030267">
    <property type="term" value="F:glyoxylate reductase (NADPH) activity"/>
    <property type="evidence" value="ECO:0007669"/>
    <property type="project" value="TreeGrafter"/>
</dbReference>
<sequence length="325" mass="36225">MVGIRKKVLVTYNMFRPGYSELIKKYDVTFPPEGKESFSYDEVLDMISEYDALQSMFNFPVDKQLIDAAPKLKIISNYAVGYDNIDISYATKKGIQVTNTPDPVTEPTADQAMGLILSVCRRISELDRRLRIPGAVKVELLGNLGLSLYGKTIGIIGMGRIGQALARRALSSGMKVVYHNRRRLEPAIENLYNATFLSLDELLMRSDIVSVNAPFSKETYHLIGERELGLMKSQAVLINTARGPLVDEKALIEALKGKKIWGAGLDVFEFGDYPSPELLEMDNVVMNPHTGTQTIDVRHEMAAYVSRNIINFFEGNGPVAKVNLK</sequence>
<evidence type="ECO:0000259" key="6">
    <source>
        <dbReference type="Pfam" id="PF02826"/>
    </source>
</evidence>
<keyword evidence="3" id="KW-0520">NAD</keyword>
<dbReference type="AlphaFoldDB" id="A0A7G1HVT5"/>
<dbReference type="PROSITE" id="PS00670">
    <property type="entry name" value="D_2_HYDROXYACID_DH_2"/>
    <property type="match status" value="1"/>
</dbReference>
<dbReference type="InterPro" id="IPR006139">
    <property type="entry name" value="D-isomer_2_OHA_DH_cat_dom"/>
</dbReference>
<dbReference type="KEGG" id="copr:Cop2CBH44_22180"/>
<dbReference type="GO" id="GO:0005829">
    <property type="term" value="C:cytosol"/>
    <property type="evidence" value="ECO:0007669"/>
    <property type="project" value="TreeGrafter"/>
</dbReference>
<name>A0A7G1HVT5_9BACT</name>
<feature type="domain" description="D-isomer specific 2-hydroxyacid dehydrogenase NAD-binding" evidence="6">
    <location>
        <begin position="113"/>
        <end position="291"/>
    </location>
</feature>
<organism evidence="7 8">
    <name type="scientific">Coprobacter secundus subsp. similis</name>
    <dbReference type="NCBI Taxonomy" id="2751153"/>
    <lineage>
        <taxon>Bacteria</taxon>
        <taxon>Pseudomonadati</taxon>
        <taxon>Bacteroidota</taxon>
        <taxon>Bacteroidia</taxon>
        <taxon>Bacteroidales</taxon>
        <taxon>Barnesiellaceae</taxon>
        <taxon>Coprobacter</taxon>
    </lineage>
</organism>
<dbReference type="GO" id="GO:0051287">
    <property type="term" value="F:NAD binding"/>
    <property type="evidence" value="ECO:0007669"/>
    <property type="project" value="InterPro"/>
</dbReference>
<dbReference type="Pfam" id="PF02826">
    <property type="entry name" value="2-Hacid_dh_C"/>
    <property type="match status" value="1"/>
</dbReference>
<proteinExistence type="inferred from homology"/>
<dbReference type="InterPro" id="IPR036291">
    <property type="entry name" value="NAD(P)-bd_dom_sf"/>
</dbReference>
<evidence type="ECO:0000256" key="3">
    <source>
        <dbReference type="ARBA" id="ARBA00023027"/>
    </source>
</evidence>
<keyword evidence="8" id="KW-1185">Reference proteome</keyword>
<dbReference type="PROSITE" id="PS00065">
    <property type="entry name" value="D_2_HYDROXYACID_DH_1"/>
    <property type="match status" value="1"/>
</dbReference>
<evidence type="ECO:0000256" key="1">
    <source>
        <dbReference type="ARBA" id="ARBA00005854"/>
    </source>
</evidence>
<evidence type="ECO:0000313" key="7">
    <source>
        <dbReference type="EMBL" id="BCI63865.1"/>
    </source>
</evidence>
<dbReference type="PANTHER" id="PTHR10996">
    <property type="entry name" value="2-HYDROXYACID DEHYDROGENASE-RELATED"/>
    <property type="match status" value="1"/>
</dbReference>
<dbReference type="InterPro" id="IPR006140">
    <property type="entry name" value="D-isomer_DH_NAD-bd"/>
</dbReference>
<dbReference type="InterPro" id="IPR029752">
    <property type="entry name" value="D-isomer_DH_CS1"/>
</dbReference>
<accession>A0A7G1HVT5</accession>
<dbReference type="Proteomes" id="UP000594042">
    <property type="component" value="Chromosome"/>
</dbReference>
<feature type="domain" description="D-isomer specific 2-hydroxyacid dehydrogenase catalytic" evidence="5">
    <location>
        <begin position="13"/>
        <end position="323"/>
    </location>
</feature>
<dbReference type="InterPro" id="IPR050223">
    <property type="entry name" value="D-isomer_2-hydroxyacid_DH"/>
</dbReference>
<keyword evidence="2 4" id="KW-0560">Oxidoreductase</keyword>
<dbReference type="EMBL" id="AP023322">
    <property type="protein sequence ID" value="BCI63865.1"/>
    <property type="molecule type" value="Genomic_DNA"/>
</dbReference>
<dbReference type="SUPFAM" id="SSF52283">
    <property type="entry name" value="Formate/glycerate dehydrogenase catalytic domain-like"/>
    <property type="match status" value="1"/>
</dbReference>
<dbReference type="FunFam" id="3.40.50.720:FF:000203">
    <property type="entry name" value="D-3-phosphoglycerate dehydrogenase (SerA)"/>
    <property type="match status" value="1"/>
</dbReference>
<evidence type="ECO:0000259" key="5">
    <source>
        <dbReference type="Pfam" id="PF00389"/>
    </source>
</evidence>
<protein>
    <submittedName>
        <fullName evidence="7">Glyoxylate reductase</fullName>
    </submittedName>
</protein>
<reference evidence="8" key="1">
    <citation type="submission" date="2020-07" db="EMBL/GenBank/DDBJ databases">
        <title>Complete genome sequencing of Coprobacter sp. strain 2CBH44.</title>
        <authorList>
            <person name="Sakamoto M."/>
            <person name="Murakami T."/>
            <person name="Mori H."/>
        </authorList>
    </citation>
    <scope>NUCLEOTIDE SEQUENCE [LARGE SCALE GENOMIC DNA]</scope>
    <source>
        <strain evidence="8">2CBH44</strain>
    </source>
</reference>
<evidence type="ECO:0000313" key="8">
    <source>
        <dbReference type="Proteomes" id="UP000594042"/>
    </source>
</evidence>
<dbReference type="Gene3D" id="3.40.50.720">
    <property type="entry name" value="NAD(P)-binding Rossmann-like Domain"/>
    <property type="match status" value="2"/>
</dbReference>
<dbReference type="InterPro" id="IPR029753">
    <property type="entry name" value="D-isomer_DH_CS"/>
</dbReference>
<gene>
    <name evidence="7" type="ORF">Cop2CBH44_22180</name>
</gene>
<evidence type="ECO:0000256" key="2">
    <source>
        <dbReference type="ARBA" id="ARBA00023002"/>
    </source>
</evidence>
<comment type="similarity">
    <text evidence="1 4">Belongs to the D-isomer specific 2-hydroxyacid dehydrogenase family.</text>
</comment>
<dbReference type="Pfam" id="PF00389">
    <property type="entry name" value="2-Hacid_dh"/>
    <property type="match status" value="1"/>
</dbReference>
<dbReference type="RefSeq" id="WP_055097261.1">
    <property type="nucleotide sequence ID" value="NZ_AP023322.1"/>
</dbReference>
<evidence type="ECO:0000256" key="4">
    <source>
        <dbReference type="RuleBase" id="RU003719"/>
    </source>
</evidence>
<dbReference type="GO" id="GO:0016618">
    <property type="term" value="F:hydroxypyruvate reductase [NAD(P)H] activity"/>
    <property type="evidence" value="ECO:0007669"/>
    <property type="project" value="TreeGrafter"/>
</dbReference>
<dbReference type="SUPFAM" id="SSF51735">
    <property type="entry name" value="NAD(P)-binding Rossmann-fold domains"/>
    <property type="match status" value="1"/>
</dbReference>